<protein>
    <submittedName>
        <fullName evidence="3">RCG54071</fullName>
    </submittedName>
</protein>
<feature type="transmembrane region" description="Helical" evidence="2">
    <location>
        <begin position="12"/>
        <end position="31"/>
    </location>
</feature>
<name>A6JAP8_RAT</name>
<keyword evidence="2" id="KW-0812">Transmembrane</keyword>
<feature type="region of interest" description="Disordered" evidence="1">
    <location>
        <begin position="28"/>
        <end position="61"/>
    </location>
</feature>
<dbReference type="EMBL" id="CH473979">
    <property type="protein sequence ID" value="EDM07486.1"/>
    <property type="molecule type" value="Genomic_DNA"/>
</dbReference>
<reference evidence="3 4" key="1">
    <citation type="submission" date="2005-09" db="EMBL/GenBank/DDBJ databases">
        <authorList>
            <person name="Mural R.J."/>
            <person name="Li P.W."/>
            <person name="Adams M.D."/>
            <person name="Amanatides P.G."/>
            <person name="Baden-Tillson H."/>
            <person name="Barnstead M."/>
            <person name="Chin S.H."/>
            <person name="Dew I."/>
            <person name="Evans C.A."/>
            <person name="Ferriera S."/>
            <person name="Flanigan M."/>
            <person name="Fosler C."/>
            <person name="Glodek A."/>
            <person name="Gu Z."/>
            <person name="Holt R.A."/>
            <person name="Jennings D."/>
            <person name="Kraft C.L."/>
            <person name="Lu F."/>
            <person name="Nguyen T."/>
            <person name="Nusskern D.R."/>
            <person name="Pfannkoch C.M."/>
            <person name="Sitter C."/>
            <person name="Sutton G.G."/>
            <person name="Venter J.C."/>
            <person name="Wang Z."/>
            <person name="Woodage T."/>
            <person name="Zheng X.H."/>
            <person name="Zhong F."/>
        </authorList>
    </citation>
    <scope>NUCLEOTIDE SEQUENCE [LARGE SCALE GENOMIC DNA]</scope>
    <source>
        <strain>BN</strain>
        <strain evidence="4">Sprague-Dawley</strain>
    </source>
</reference>
<dbReference type="AlphaFoldDB" id="A6JAP8"/>
<evidence type="ECO:0000313" key="3">
    <source>
        <dbReference type="EMBL" id="EDM07486.1"/>
    </source>
</evidence>
<proteinExistence type="predicted"/>
<dbReference type="Proteomes" id="UP000234681">
    <property type="component" value="Chromosome 1"/>
</dbReference>
<organism evidence="3 4">
    <name type="scientific">Rattus norvegicus</name>
    <name type="common">Rat</name>
    <dbReference type="NCBI Taxonomy" id="10116"/>
    <lineage>
        <taxon>Eukaryota</taxon>
        <taxon>Metazoa</taxon>
        <taxon>Chordata</taxon>
        <taxon>Craniata</taxon>
        <taxon>Vertebrata</taxon>
        <taxon>Euteleostomi</taxon>
        <taxon>Mammalia</taxon>
        <taxon>Eutheria</taxon>
        <taxon>Euarchontoglires</taxon>
        <taxon>Glires</taxon>
        <taxon>Rodentia</taxon>
        <taxon>Myomorpha</taxon>
        <taxon>Muroidea</taxon>
        <taxon>Muridae</taxon>
        <taxon>Murinae</taxon>
        <taxon>Rattus</taxon>
    </lineage>
</organism>
<evidence type="ECO:0000256" key="2">
    <source>
        <dbReference type="SAM" id="Phobius"/>
    </source>
</evidence>
<sequence length="94" mass="10137">MASKSESRCGRGFVTLFFSVCPGYWTLPGGMRPGSRKQRMSSERGKRAASRHSGPLCSSGVSNGRPQMTCFPDENICTTPAGHWRPAAARTEAS</sequence>
<evidence type="ECO:0000313" key="4">
    <source>
        <dbReference type="Proteomes" id="UP000234681"/>
    </source>
</evidence>
<keyword evidence="2" id="KW-1133">Transmembrane helix</keyword>
<evidence type="ECO:0000256" key="1">
    <source>
        <dbReference type="SAM" id="MobiDB-lite"/>
    </source>
</evidence>
<accession>A6JAP8</accession>
<gene>
    <name evidence="3" type="ORF">rCG_54071</name>
</gene>
<keyword evidence="2" id="KW-0472">Membrane</keyword>